<dbReference type="Proteomes" id="UP001143981">
    <property type="component" value="Unassembled WGS sequence"/>
</dbReference>
<dbReference type="EMBL" id="JANBOI010000915">
    <property type="protein sequence ID" value="KAJ1728024.1"/>
    <property type="molecule type" value="Genomic_DNA"/>
</dbReference>
<dbReference type="PANTHER" id="PTHR46171">
    <property type="entry name" value="GH10160P"/>
    <property type="match status" value="1"/>
</dbReference>
<keyword evidence="1" id="KW-0479">Metal-binding</keyword>
<feature type="region of interest" description="Disordered" evidence="2">
    <location>
        <begin position="29"/>
        <end position="77"/>
    </location>
</feature>
<dbReference type="AlphaFoldDB" id="A0A9W7YAK9"/>
<feature type="compositionally biased region" description="Low complexity" evidence="2">
    <location>
        <begin position="331"/>
        <end position="353"/>
    </location>
</feature>
<feature type="region of interest" description="Disordered" evidence="2">
    <location>
        <begin position="306"/>
        <end position="376"/>
    </location>
</feature>
<dbReference type="OrthoDB" id="8062037at2759"/>
<feature type="compositionally biased region" description="Polar residues" evidence="2">
    <location>
        <begin position="63"/>
        <end position="72"/>
    </location>
</feature>
<dbReference type="GO" id="GO:0061630">
    <property type="term" value="F:ubiquitin protein ligase activity"/>
    <property type="evidence" value="ECO:0007669"/>
    <property type="project" value="TreeGrafter"/>
</dbReference>
<dbReference type="Pfam" id="PF13639">
    <property type="entry name" value="zf-RING_2"/>
    <property type="match status" value="1"/>
</dbReference>
<dbReference type="InterPro" id="IPR001841">
    <property type="entry name" value="Znf_RING"/>
</dbReference>
<dbReference type="Gene3D" id="3.30.40.10">
    <property type="entry name" value="Zinc/RING finger domain, C3HC4 (zinc finger)"/>
    <property type="match status" value="1"/>
</dbReference>
<dbReference type="PROSITE" id="PS50089">
    <property type="entry name" value="ZF_RING_2"/>
    <property type="match status" value="1"/>
</dbReference>
<feature type="compositionally biased region" description="Low complexity" evidence="2">
    <location>
        <begin position="309"/>
        <end position="323"/>
    </location>
</feature>
<keyword evidence="1" id="KW-0862">Zinc</keyword>
<accession>A0A9W7YAK9</accession>
<evidence type="ECO:0000256" key="2">
    <source>
        <dbReference type="SAM" id="MobiDB-lite"/>
    </source>
</evidence>
<name>A0A9W7YAK9_9FUNG</name>
<feature type="region of interest" description="Disordered" evidence="2">
    <location>
        <begin position="190"/>
        <end position="262"/>
    </location>
</feature>
<feature type="compositionally biased region" description="Low complexity" evidence="2">
    <location>
        <begin position="403"/>
        <end position="421"/>
    </location>
</feature>
<sequence length="637" mass="67294">QSVITSVSHELERRNAVADRLGSLAAGIVSSRSRSGATVEPVSPTGPEPPSDDGRGRADVADQSEQQAPGQQREQDQRLGLLPMRYVLQPAGRFELFFRISVFLQGLLEAGTDAELAGTTGRQGRASNARPADASDDEPPAQPAAADNAEGHGDGAANPDERAAQDPRSNGTVYRMFLLPDAIEQALEDYQSRHGTPQQASREAGISQSRDSARTDAPVAGGEPENDNTRGDSSQADPPARARELSEDERQRAEQQRSREEKLRRLRNIARAMSDERRNVEFPVMMLGVRLNPEVYQQARAAVEDLEGRSISSDSIGSVSSTDRGGGAGSGNSEASDGNSTSSTSSLLVEPSAMSTQEAAVGESRPSSPVGSESLSRGILGRVGGLLPNLLEYVTSLRRIRDGAAQGRPARSRSGSRSSSRSHGRSNGSGGHGSGTGGTQGAETETTAGASSGPTGDQPGMSVFIMINYMNLANPIVLPLVTHTLFPELLAEVGRADGANLQPGQGSGNNYDLFMEISNIVGQVVTTTVSQAAIDKTLRDYRYEGVGTCSKVDGSVEQDVVVARLIVDDGVGEVVRLVSADRCPVCLENFEVGDVLRVLTCRHGLHKVCGDAWFTQGANRCPICRVEAVQAKPASPT</sequence>
<feature type="region of interest" description="Disordered" evidence="2">
    <location>
        <begin position="118"/>
        <end position="168"/>
    </location>
</feature>
<evidence type="ECO:0000313" key="5">
    <source>
        <dbReference type="Proteomes" id="UP001143981"/>
    </source>
</evidence>
<dbReference type="SMART" id="SM00184">
    <property type="entry name" value="RING"/>
    <property type="match status" value="1"/>
</dbReference>
<feature type="non-terminal residue" evidence="4">
    <location>
        <position position="1"/>
    </location>
</feature>
<reference evidence="4" key="1">
    <citation type="submission" date="2022-07" db="EMBL/GenBank/DDBJ databases">
        <title>Phylogenomic reconstructions and comparative analyses of Kickxellomycotina fungi.</title>
        <authorList>
            <person name="Reynolds N.K."/>
            <person name="Stajich J.E."/>
            <person name="Barry K."/>
            <person name="Grigoriev I.V."/>
            <person name="Crous P."/>
            <person name="Smith M.E."/>
        </authorList>
    </citation>
    <scope>NUCLEOTIDE SEQUENCE</scope>
    <source>
        <strain evidence="4">BCRC 34381</strain>
    </source>
</reference>
<feature type="compositionally biased region" description="Basic and acidic residues" evidence="2">
    <location>
        <begin position="240"/>
        <end position="262"/>
    </location>
</feature>
<keyword evidence="1" id="KW-0863">Zinc-finger</keyword>
<dbReference type="CDD" id="cd16473">
    <property type="entry name" value="RING-H2_RNF103"/>
    <property type="match status" value="1"/>
</dbReference>
<evidence type="ECO:0000259" key="3">
    <source>
        <dbReference type="PROSITE" id="PS50089"/>
    </source>
</evidence>
<protein>
    <recommendedName>
        <fullName evidence="3">RING-type domain-containing protein</fullName>
    </recommendedName>
</protein>
<feature type="region of interest" description="Disordered" evidence="2">
    <location>
        <begin position="402"/>
        <end position="457"/>
    </location>
</feature>
<dbReference type="PANTHER" id="PTHR46171:SF3">
    <property type="entry name" value="GH10160P"/>
    <property type="match status" value="1"/>
</dbReference>
<feature type="compositionally biased region" description="Polar residues" evidence="2">
    <location>
        <begin position="365"/>
        <end position="375"/>
    </location>
</feature>
<dbReference type="SUPFAM" id="SSF57850">
    <property type="entry name" value="RING/U-box"/>
    <property type="match status" value="1"/>
</dbReference>
<feature type="compositionally biased region" description="Basic and acidic residues" evidence="2">
    <location>
        <begin position="149"/>
        <end position="165"/>
    </location>
</feature>
<feature type="compositionally biased region" description="Polar residues" evidence="2">
    <location>
        <begin position="193"/>
        <end position="210"/>
    </location>
</feature>
<dbReference type="InterPro" id="IPR013083">
    <property type="entry name" value="Znf_RING/FYVE/PHD"/>
</dbReference>
<dbReference type="GO" id="GO:0016567">
    <property type="term" value="P:protein ubiquitination"/>
    <property type="evidence" value="ECO:0007669"/>
    <property type="project" value="TreeGrafter"/>
</dbReference>
<gene>
    <name evidence="4" type="ORF">LPJ61_004265</name>
</gene>
<organism evidence="4 5">
    <name type="scientific">Coemansia biformis</name>
    <dbReference type="NCBI Taxonomy" id="1286918"/>
    <lineage>
        <taxon>Eukaryota</taxon>
        <taxon>Fungi</taxon>
        <taxon>Fungi incertae sedis</taxon>
        <taxon>Zoopagomycota</taxon>
        <taxon>Kickxellomycotina</taxon>
        <taxon>Kickxellomycetes</taxon>
        <taxon>Kickxellales</taxon>
        <taxon>Kickxellaceae</taxon>
        <taxon>Coemansia</taxon>
    </lineage>
</organism>
<keyword evidence="5" id="KW-1185">Reference proteome</keyword>
<comment type="caution">
    <text evidence="4">The sequence shown here is derived from an EMBL/GenBank/DDBJ whole genome shotgun (WGS) entry which is preliminary data.</text>
</comment>
<feature type="domain" description="RING-type" evidence="3">
    <location>
        <begin position="583"/>
        <end position="625"/>
    </location>
</feature>
<evidence type="ECO:0000256" key="1">
    <source>
        <dbReference type="PROSITE-ProRule" id="PRU00175"/>
    </source>
</evidence>
<dbReference type="GO" id="GO:0008270">
    <property type="term" value="F:zinc ion binding"/>
    <property type="evidence" value="ECO:0007669"/>
    <property type="project" value="UniProtKB-KW"/>
</dbReference>
<feature type="compositionally biased region" description="Gly residues" evidence="2">
    <location>
        <begin position="427"/>
        <end position="440"/>
    </location>
</feature>
<proteinExistence type="predicted"/>
<feature type="compositionally biased region" description="Low complexity" evidence="2">
    <location>
        <begin position="441"/>
        <end position="453"/>
    </location>
</feature>
<evidence type="ECO:0000313" key="4">
    <source>
        <dbReference type="EMBL" id="KAJ1728024.1"/>
    </source>
</evidence>